<dbReference type="AlphaFoldDB" id="A0A139LIF4"/>
<reference evidence="6 7" key="1">
    <citation type="submission" date="2016-02" db="EMBL/GenBank/DDBJ databases">
        <authorList>
            <person name="Wen L."/>
            <person name="He K."/>
            <person name="Yang H."/>
        </authorList>
    </citation>
    <scope>NUCLEOTIDE SEQUENCE [LARGE SCALE GENOMIC DNA]</scope>
    <source>
        <strain evidence="6 7">KLE1704</strain>
    </source>
</reference>
<keyword evidence="4" id="KW-0732">Signal</keyword>
<evidence type="ECO:0000259" key="5">
    <source>
        <dbReference type="Pfam" id="PF14905"/>
    </source>
</evidence>
<keyword evidence="2" id="KW-0472">Membrane</keyword>
<organism evidence="6">
    <name type="scientific">Bacteroides intestinalis</name>
    <dbReference type="NCBI Taxonomy" id="329854"/>
    <lineage>
        <taxon>Bacteria</taxon>
        <taxon>Pseudomonadati</taxon>
        <taxon>Bacteroidota</taxon>
        <taxon>Bacteroidia</taxon>
        <taxon>Bacteroidales</taxon>
        <taxon>Bacteroidaceae</taxon>
        <taxon>Bacteroides</taxon>
    </lineage>
</organism>
<evidence type="ECO:0000256" key="3">
    <source>
        <dbReference type="ARBA" id="ARBA00023237"/>
    </source>
</evidence>
<evidence type="ECO:0000256" key="1">
    <source>
        <dbReference type="ARBA" id="ARBA00004442"/>
    </source>
</evidence>
<keyword evidence="6" id="KW-0675">Receptor</keyword>
<name>A0A139LIF4_9BACE</name>
<feature type="chain" id="PRO_5007487277" evidence="4">
    <location>
        <begin position="29"/>
        <end position="725"/>
    </location>
</feature>
<feature type="signal peptide" evidence="4">
    <location>
        <begin position="1"/>
        <end position="28"/>
    </location>
</feature>
<dbReference type="InterPro" id="IPR036942">
    <property type="entry name" value="Beta-barrel_TonB_sf"/>
</dbReference>
<evidence type="ECO:0000256" key="4">
    <source>
        <dbReference type="SAM" id="SignalP"/>
    </source>
</evidence>
<dbReference type="InterPro" id="IPR041700">
    <property type="entry name" value="OMP_b-brl_3"/>
</dbReference>
<proteinExistence type="predicted"/>
<evidence type="ECO:0000313" key="6">
    <source>
        <dbReference type="EMBL" id="KXT51194.1"/>
    </source>
</evidence>
<sequence length="725" mass="82658">MSYLKQMNMKSYYYLSLMLCALSAGVSAQEITKSTDVESERTLSADSIITQDKQLDSLYQSLPEVMITGQRPIVKAEQGKLVYDLPRLIGNLPVDNAYDAVKELPGVTEMNGGLMLAGQGVTVILDGKVTTMSTEQLYSLLKSIPSSRIEKAEVMYNAPARYQVRGALINITLKQSTGGPSSWQGELYGKYNQKHYEGFNERASLIYNGNKFSADFLYSHNHGRGYSLTDKEAMHSLADGSVHHITTDEMGRSRSHTHSFRVGTDYNIAKDHQLSFVYNGSYSTHHSLMDIYGTQQSNTRSNSTDWLHNGRLDYRTPFGLKAGAELTYYRSPSDQLLHSSMQDEELAFYTEDCQRINRWKFFLAQEHNLGRGWGLNYGAVYTTSIDHSYQYYYDTEKDAGTKTGVSTGIPDNMQSRRREQTLNFYAGFNKSFGDKLSLDASLAVEHYKTPVWNQWDWYPTINLSYMPAPGYVWQLALSSDKDYPDYWAVQDAISYLGGGYSEIHGNPFLKPAQEYQLQLTHILKSKYIFSAWFAHTKDYSTQTLYQSSERLVEIYKHLNFNYQQQAGVQASIPFDIKQWLNSRLALIGVWHHEKDDDFWDIPFNRNICYGIAVLTNTFTLSKKPDLKLTLTGMARSKATQGIYDLPSSGYVNAALRYGFAKGKAILNLYCNDIFETGQIKPRIRFGTQNVTNDYACFREIGVSFTYKFGGYREKKREEVDTSRFK</sequence>
<accession>A0A139LIF4</accession>
<evidence type="ECO:0000313" key="7">
    <source>
        <dbReference type="Proteomes" id="UP000070319"/>
    </source>
</evidence>
<evidence type="ECO:0000256" key="2">
    <source>
        <dbReference type="ARBA" id="ARBA00023136"/>
    </source>
</evidence>
<keyword evidence="3" id="KW-0998">Cell outer membrane</keyword>
<dbReference type="PATRIC" id="fig|329854.7.peg.2234"/>
<gene>
    <name evidence="6" type="ORF">HMPREF2531_02191</name>
</gene>
<dbReference type="Pfam" id="PF14905">
    <property type="entry name" value="OMP_b-brl_3"/>
    <property type="match status" value="1"/>
</dbReference>
<dbReference type="EMBL" id="LTDF01000076">
    <property type="protein sequence ID" value="KXT51194.1"/>
    <property type="molecule type" value="Genomic_DNA"/>
</dbReference>
<dbReference type="SUPFAM" id="SSF56935">
    <property type="entry name" value="Porins"/>
    <property type="match status" value="1"/>
</dbReference>
<protein>
    <submittedName>
        <fullName evidence="6">TonB-dependent receptor</fullName>
    </submittedName>
</protein>
<dbReference type="Proteomes" id="UP000070319">
    <property type="component" value="Unassembled WGS sequence"/>
</dbReference>
<dbReference type="Gene3D" id="2.40.170.20">
    <property type="entry name" value="TonB-dependent receptor, beta-barrel domain"/>
    <property type="match status" value="1"/>
</dbReference>
<comment type="caution">
    <text evidence="6">The sequence shown here is derived from an EMBL/GenBank/DDBJ whole genome shotgun (WGS) entry which is preliminary data.</text>
</comment>
<dbReference type="GO" id="GO:0009279">
    <property type="term" value="C:cell outer membrane"/>
    <property type="evidence" value="ECO:0007669"/>
    <property type="project" value="UniProtKB-SubCell"/>
</dbReference>
<comment type="subcellular location">
    <subcellularLocation>
        <location evidence="1">Cell outer membrane</location>
    </subcellularLocation>
</comment>
<feature type="domain" description="Outer membrane protein beta-barrel" evidence="5">
    <location>
        <begin position="320"/>
        <end position="706"/>
    </location>
</feature>